<evidence type="ECO:0008006" key="5">
    <source>
        <dbReference type="Google" id="ProtNLM"/>
    </source>
</evidence>
<dbReference type="PANTHER" id="PTHR10956">
    <property type="entry name" value="60S RIBOSOMAL PROTEIN L31"/>
    <property type="match status" value="1"/>
</dbReference>
<keyword evidence="2" id="KW-0689">Ribosomal protein</keyword>
<reference evidence="4" key="1">
    <citation type="submission" date="2021-01" db="EMBL/GenBank/DDBJ databases">
        <authorList>
            <person name="Corre E."/>
            <person name="Pelletier E."/>
            <person name="Niang G."/>
            <person name="Scheremetjew M."/>
            <person name="Finn R."/>
            <person name="Kale V."/>
            <person name="Holt S."/>
            <person name="Cochrane G."/>
            <person name="Meng A."/>
            <person name="Brown T."/>
            <person name="Cohen L."/>
        </authorList>
    </citation>
    <scope>NUCLEOTIDE SEQUENCE</scope>
    <source>
        <strain evidence="4">Fehren 1</strain>
    </source>
</reference>
<dbReference type="SMART" id="SM01380">
    <property type="entry name" value="Ribosomal_L31e"/>
    <property type="match status" value="1"/>
</dbReference>
<comment type="similarity">
    <text evidence="1">Belongs to the eukaryotic ribosomal protein eL31 family.</text>
</comment>
<dbReference type="AlphaFoldDB" id="A0A7S3I7Q5"/>
<proteinExistence type="inferred from homology"/>
<dbReference type="InterPro" id="IPR000054">
    <property type="entry name" value="Ribosomal_eL31"/>
</dbReference>
<dbReference type="GO" id="GO:0003735">
    <property type="term" value="F:structural constituent of ribosome"/>
    <property type="evidence" value="ECO:0007669"/>
    <property type="project" value="InterPro"/>
</dbReference>
<dbReference type="NCBIfam" id="NF002258">
    <property type="entry name" value="PRK01192.1-1"/>
    <property type="match status" value="1"/>
</dbReference>
<gene>
    <name evidence="4" type="ORF">FEHR0123_LOCUS10009</name>
</gene>
<dbReference type="SUPFAM" id="SSF54575">
    <property type="entry name" value="Ribosomal protein L31e"/>
    <property type="match status" value="1"/>
</dbReference>
<dbReference type="Gene3D" id="3.10.440.10">
    <property type="match status" value="1"/>
</dbReference>
<dbReference type="CDD" id="cd00463">
    <property type="entry name" value="Ribosomal_L31e"/>
    <property type="match status" value="1"/>
</dbReference>
<evidence type="ECO:0000256" key="2">
    <source>
        <dbReference type="ARBA" id="ARBA00022980"/>
    </source>
</evidence>
<dbReference type="GO" id="GO:0002181">
    <property type="term" value="P:cytoplasmic translation"/>
    <property type="evidence" value="ECO:0007669"/>
    <property type="project" value="TreeGrafter"/>
</dbReference>
<protein>
    <recommendedName>
        <fullName evidence="5">60S ribosomal protein L31</fullName>
    </recommendedName>
</protein>
<dbReference type="EMBL" id="HBIE01032930">
    <property type="protein sequence ID" value="CAE0315082.1"/>
    <property type="molecule type" value="Transcribed_RNA"/>
</dbReference>
<evidence type="ECO:0000256" key="1">
    <source>
        <dbReference type="ARBA" id="ARBA00010808"/>
    </source>
</evidence>
<name>A0A7S3I7Q5_9SPIT</name>
<keyword evidence="3" id="KW-0687">Ribonucleoprotein</keyword>
<evidence type="ECO:0000256" key="3">
    <source>
        <dbReference type="ARBA" id="ARBA00023274"/>
    </source>
</evidence>
<organism evidence="4">
    <name type="scientific">Favella ehrenbergii</name>
    <dbReference type="NCBI Taxonomy" id="182087"/>
    <lineage>
        <taxon>Eukaryota</taxon>
        <taxon>Sar</taxon>
        <taxon>Alveolata</taxon>
        <taxon>Ciliophora</taxon>
        <taxon>Intramacronucleata</taxon>
        <taxon>Spirotrichea</taxon>
        <taxon>Choreotrichia</taxon>
        <taxon>Tintinnida</taxon>
        <taxon>Xystonellidae</taxon>
        <taxon>Favella</taxon>
    </lineage>
</organism>
<accession>A0A7S3I7Q5</accession>
<dbReference type="GO" id="GO:0022625">
    <property type="term" value="C:cytosolic large ribosomal subunit"/>
    <property type="evidence" value="ECO:0007669"/>
    <property type="project" value="TreeGrafter"/>
</dbReference>
<evidence type="ECO:0000313" key="4">
    <source>
        <dbReference type="EMBL" id="CAE0315082.1"/>
    </source>
</evidence>
<dbReference type="Pfam" id="PF01198">
    <property type="entry name" value="Ribosomal_L31e"/>
    <property type="match status" value="1"/>
</dbReference>
<dbReference type="InterPro" id="IPR023621">
    <property type="entry name" value="Ribosomal_eL31_dom_sf"/>
</dbReference>
<dbReference type="PANTHER" id="PTHR10956:SF0">
    <property type="entry name" value="60S RIBOSOMAL PROTEIN L31"/>
    <property type="match status" value="1"/>
</dbReference>
<dbReference type="FunFam" id="3.10.440.10:FF:000001">
    <property type="entry name" value="60S ribosomal protein L31"/>
    <property type="match status" value="1"/>
</dbReference>
<sequence length="111" mass="13356">MGKKTELQPACRDYTLNLHKRLQGIQFKKRAPRAIRNIRRFATKEMHTQEVRIDPQLNRMVWATGIRNIPRKIRVRVTRKRNEDEDSKEKFFSLVQYVEVDSFEELQTQKA</sequence>